<keyword evidence="4 5" id="KW-0408">Iron</keyword>
<sequence>MATPANRTFDDVVLDHVGFYVSDLAETGRWWTDSFGFSVYAKGDATVALGSNQIHLVLTEPGEDHPGNAYLAKHGDGVFDIALRTADATAAYEEAVARGATSIAPPTRDGDLITATVQGFGDVNHTFVQRAAAAADDALPGLRPVPVGTGPSTYSLGEVDHFAVCVEAGTLDATVEFYQRVLDFELIFVERVEVGTQAMTTKVVQSQSGSVTFTLIEPDVSRDPGHIDGFLKDHDGAGVQHIAFTTDNVVAAVEAVQNNGVEFLGAPDMYYRLLPERVELVRYTVDELKQFSVLVDEDHDGQLYQIFAKSVHPRNTIFMELIERLGARTFGSGNIASLYEAVELERQRGGPEAAGESAAA</sequence>
<keyword evidence="8" id="KW-1185">Reference proteome</keyword>
<dbReference type="PANTHER" id="PTHR11959:SF1">
    <property type="entry name" value="4-HYDROXYPHENYLPYRUVATE DIOXYGENASE"/>
    <property type="match status" value="1"/>
</dbReference>
<dbReference type="PIRSF" id="PIRSF009283">
    <property type="entry name" value="HPP_dOase"/>
    <property type="match status" value="1"/>
</dbReference>
<reference evidence="8" key="1">
    <citation type="submission" date="2016-10" db="EMBL/GenBank/DDBJ databases">
        <authorList>
            <person name="Varghese N."/>
            <person name="Submissions S."/>
        </authorList>
    </citation>
    <scope>NUCLEOTIDE SEQUENCE [LARGE SCALE GENOMIC DNA]</scope>
    <source>
        <strain evidence="8">IBRC-M 10655</strain>
    </source>
</reference>
<proteinExistence type="inferred from homology"/>
<dbReference type="SUPFAM" id="SSF54593">
    <property type="entry name" value="Glyoxalase/Bleomycin resistance protein/Dihydroxybiphenyl dioxygenase"/>
    <property type="match status" value="1"/>
</dbReference>
<dbReference type="InterPro" id="IPR041735">
    <property type="entry name" value="4OHPhenylPyrv_dOase_C"/>
</dbReference>
<dbReference type="RefSeq" id="WP_091370353.1">
    <property type="nucleotide sequence ID" value="NZ_FNDV01000001.1"/>
</dbReference>
<evidence type="ECO:0000256" key="5">
    <source>
        <dbReference type="PIRSR" id="PIRSR009283-1"/>
    </source>
</evidence>
<dbReference type="GO" id="GO:0003868">
    <property type="term" value="F:4-hydroxyphenylpyruvate dioxygenase activity"/>
    <property type="evidence" value="ECO:0007669"/>
    <property type="project" value="InterPro"/>
</dbReference>
<keyword evidence="2 5" id="KW-0479">Metal-binding</keyword>
<dbReference type="Pfam" id="PF00903">
    <property type="entry name" value="Glyoxalase"/>
    <property type="match status" value="2"/>
</dbReference>
<keyword evidence="3" id="KW-0677">Repeat</keyword>
<dbReference type="CDD" id="cd08342">
    <property type="entry name" value="HPPD_N_like"/>
    <property type="match status" value="1"/>
</dbReference>
<dbReference type="CDD" id="cd07250">
    <property type="entry name" value="HPPD_C_like"/>
    <property type="match status" value="1"/>
</dbReference>
<organism evidence="7 8">
    <name type="scientific">Actinokineospora alba</name>
    <dbReference type="NCBI Taxonomy" id="504798"/>
    <lineage>
        <taxon>Bacteria</taxon>
        <taxon>Bacillati</taxon>
        <taxon>Actinomycetota</taxon>
        <taxon>Actinomycetes</taxon>
        <taxon>Pseudonocardiales</taxon>
        <taxon>Pseudonocardiaceae</taxon>
        <taxon>Actinokineospora</taxon>
    </lineage>
</organism>
<comment type="cofactor">
    <cofactor evidence="5">
        <name>Fe cation</name>
        <dbReference type="ChEBI" id="CHEBI:24875"/>
    </cofactor>
    <text evidence="5">Binds 1 Fe cation per subunit.</text>
</comment>
<feature type="domain" description="VOC" evidence="6">
    <location>
        <begin position="158"/>
        <end position="309"/>
    </location>
</feature>
<dbReference type="InterPro" id="IPR005956">
    <property type="entry name" value="4OHPhenylPyrv_dOase"/>
</dbReference>
<comment type="similarity">
    <text evidence="1">Belongs to the 4HPPD family.</text>
</comment>
<dbReference type="EMBL" id="FNJB01000002">
    <property type="protein sequence ID" value="SDO16791.1"/>
    <property type="molecule type" value="Genomic_DNA"/>
</dbReference>
<dbReference type="InterPro" id="IPR004360">
    <property type="entry name" value="Glyas_Fos-R_dOase_dom"/>
</dbReference>
<feature type="binding site" evidence="5">
    <location>
        <position position="241"/>
    </location>
    <ligand>
        <name>Fe cation</name>
        <dbReference type="ChEBI" id="CHEBI:24875"/>
    </ligand>
</feature>
<dbReference type="PANTHER" id="PTHR11959">
    <property type="entry name" value="4-HYDROXYPHENYLPYRUVATE DIOXYGENASE"/>
    <property type="match status" value="1"/>
</dbReference>
<dbReference type="Proteomes" id="UP000199651">
    <property type="component" value="Unassembled WGS sequence"/>
</dbReference>
<evidence type="ECO:0000256" key="4">
    <source>
        <dbReference type="ARBA" id="ARBA00023004"/>
    </source>
</evidence>
<evidence type="ECO:0000313" key="8">
    <source>
        <dbReference type="Proteomes" id="UP000199651"/>
    </source>
</evidence>
<dbReference type="Gene3D" id="3.10.180.10">
    <property type="entry name" value="2,3-Dihydroxybiphenyl 1,2-Dioxygenase, domain 1"/>
    <property type="match status" value="2"/>
</dbReference>
<dbReference type="InterPro" id="IPR041736">
    <property type="entry name" value="4OHPhenylPyrv_dOase_N"/>
</dbReference>
<evidence type="ECO:0000256" key="3">
    <source>
        <dbReference type="ARBA" id="ARBA00022737"/>
    </source>
</evidence>
<evidence type="ECO:0000256" key="1">
    <source>
        <dbReference type="ARBA" id="ARBA00005877"/>
    </source>
</evidence>
<dbReference type="OrthoDB" id="9780241at2"/>
<evidence type="ECO:0000259" key="6">
    <source>
        <dbReference type="PROSITE" id="PS51819"/>
    </source>
</evidence>
<dbReference type="InterPro" id="IPR037523">
    <property type="entry name" value="VOC_core"/>
</dbReference>
<dbReference type="PROSITE" id="PS51819">
    <property type="entry name" value="VOC"/>
    <property type="match status" value="2"/>
</dbReference>
<feature type="binding site" evidence="5">
    <location>
        <position position="320"/>
    </location>
    <ligand>
        <name>Fe cation</name>
        <dbReference type="ChEBI" id="CHEBI:24875"/>
    </ligand>
</feature>
<accession>A0A1H0HD50</accession>
<feature type="binding site" evidence="5">
    <location>
        <position position="161"/>
    </location>
    <ligand>
        <name>Fe cation</name>
        <dbReference type="ChEBI" id="CHEBI:24875"/>
    </ligand>
</feature>
<gene>
    <name evidence="7" type="ORF">SAMN05192558_10259</name>
</gene>
<dbReference type="GO" id="GO:0046872">
    <property type="term" value="F:metal ion binding"/>
    <property type="evidence" value="ECO:0007669"/>
    <property type="project" value="UniProtKB-KW"/>
</dbReference>
<protein>
    <submittedName>
        <fullName evidence="7">4-hydroxymandelate synthase</fullName>
    </submittedName>
</protein>
<evidence type="ECO:0000256" key="2">
    <source>
        <dbReference type="ARBA" id="ARBA00022723"/>
    </source>
</evidence>
<dbReference type="InterPro" id="IPR029068">
    <property type="entry name" value="Glyas_Bleomycin-R_OHBP_Dase"/>
</dbReference>
<dbReference type="STRING" id="504798.SAMN05421871_101244"/>
<name>A0A1H0HD50_9PSEU</name>
<dbReference type="AlphaFoldDB" id="A0A1H0HD50"/>
<feature type="domain" description="VOC" evidence="6">
    <location>
        <begin position="13"/>
        <end position="130"/>
    </location>
</feature>
<dbReference type="NCBIfam" id="TIGR01263">
    <property type="entry name" value="4HPPD"/>
    <property type="match status" value="1"/>
</dbReference>
<dbReference type="GO" id="GO:0006572">
    <property type="term" value="P:L-tyrosine catabolic process"/>
    <property type="evidence" value="ECO:0007669"/>
    <property type="project" value="TreeGrafter"/>
</dbReference>
<evidence type="ECO:0000313" key="7">
    <source>
        <dbReference type="EMBL" id="SDO16791.1"/>
    </source>
</evidence>